<feature type="domain" description="ATPase dynein-related AAA" evidence="1">
    <location>
        <begin position="517"/>
        <end position="651"/>
    </location>
</feature>
<evidence type="ECO:0000313" key="2">
    <source>
        <dbReference type="EMBL" id="RFC55021.1"/>
    </source>
</evidence>
<dbReference type="InterPro" id="IPR011704">
    <property type="entry name" value="ATPase_dyneun-rel_AAA"/>
</dbReference>
<dbReference type="Pfam" id="PF07728">
    <property type="entry name" value="AAA_5"/>
    <property type="match status" value="1"/>
</dbReference>
<dbReference type="InterPro" id="IPR052934">
    <property type="entry name" value="Methyl-DNA_Rec/Restrict_Enz"/>
</dbReference>
<sequence length="792" mass="91662">MNKNSIMHFHQKIHELLLTYREKHNKNFKFLVRQRASTNDKKYPGGKFAHGLVFQGTEKYCFVGLLDKSGGANSTKSGGLVISPTQHDGFKAHFEIVFPGIEDLEIIAFYKELAAKFAGIKWDKKGERAWLNIGEFTIDDPSLLYKWLDKNYSIITETASNSRIENIIPNEVRFKKLQDNLELRLKSDRKPINYWIYSPGRSAEHWNSFYEEGIMAIGWDELGDLSQYDTKDDIYSALQENYGGEGSKKNNVAANFEFSKEIKIGDIVIVKKGKHELLGYGIVTSDYYHNNSKEEYKSSRTVDWKVNGNWKTSHSLVLKTLTNITNYKSDGDNYEFFYQRLMALMKGEKKELETIQNPKKSINQILFGPPGTGKTYFLKDQLFDNYTVKETSISKEQHFENVVSNSSWWQVIGIALLEIGDSKVTEIFNNKWIEKKASLSNSKTIRPTLWGQLQSHTINECEFVKVANRQQPLIFNKREDSTWEILEDEVKELAPELYDIKDSVDNYNPNPDKIIKNYDFVTFHQSFAYEDFIEGIKPILPENEAEESIDLGYKIEDGVFKKLCLKAKNDSNNRYAIFIDEINRGNVSAIFGELITLIEIDKRTGAKNELSIKLPYSKELFSVPSNLDIYGTMNTADRSVEALDTALRRRFSFQEMMPNPELLTDIEIEGINLAQLLTTINERIEVLVDRDHTIGHSYFLNVKSKEDLKNVFKDKVIPLLQEYFFGDYSKMEMVIGSYFFMEKLNKVTFAVSNDNYFEERKRYVFKDFDQPDFDIITALKGLLGIKEENKEE</sequence>
<dbReference type="GO" id="GO:0005524">
    <property type="term" value="F:ATP binding"/>
    <property type="evidence" value="ECO:0007669"/>
    <property type="project" value="InterPro"/>
</dbReference>
<evidence type="ECO:0000313" key="3">
    <source>
        <dbReference type="Proteomes" id="UP000257127"/>
    </source>
</evidence>
<reference evidence="2 3" key="1">
    <citation type="submission" date="2018-08" db="EMBL/GenBank/DDBJ databases">
        <title>The draft genome squence of Brumimicrobium sp. N62.</title>
        <authorList>
            <person name="Du Z.-J."/>
            <person name="Luo H.-R."/>
        </authorList>
    </citation>
    <scope>NUCLEOTIDE SEQUENCE [LARGE SCALE GENOMIC DNA]</scope>
    <source>
        <strain evidence="2 3">N62</strain>
    </source>
</reference>
<accession>A0A3E1EZN4</accession>
<dbReference type="InterPro" id="IPR027417">
    <property type="entry name" value="P-loop_NTPase"/>
</dbReference>
<dbReference type="Proteomes" id="UP000257127">
    <property type="component" value="Unassembled WGS sequence"/>
</dbReference>
<dbReference type="SUPFAM" id="SSF52540">
    <property type="entry name" value="P-loop containing nucleoside triphosphate hydrolases"/>
    <property type="match status" value="1"/>
</dbReference>
<dbReference type="GO" id="GO:0016887">
    <property type="term" value="F:ATP hydrolysis activity"/>
    <property type="evidence" value="ECO:0007669"/>
    <property type="project" value="InterPro"/>
</dbReference>
<comment type="caution">
    <text evidence="2">The sequence shown here is derived from an EMBL/GenBank/DDBJ whole genome shotgun (WGS) entry which is preliminary data.</text>
</comment>
<proteinExistence type="predicted"/>
<dbReference type="PANTHER" id="PTHR37291:SF1">
    <property type="entry name" value="TYPE IV METHYL-DIRECTED RESTRICTION ENZYME ECOKMCRB SUBUNIT"/>
    <property type="match status" value="1"/>
</dbReference>
<organism evidence="2 3">
    <name type="scientific">Brumimicrobium aurantiacum</name>
    <dbReference type="NCBI Taxonomy" id="1737063"/>
    <lineage>
        <taxon>Bacteria</taxon>
        <taxon>Pseudomonadati</taxon>
        <taxon>Bacteroidota</taxon>
        <taxon>Flavobacteriia</taxon>
        <taxon>Flavobacteriales</taxon>
        <taxon>Crocinitomicaceae</taxon>
        <taxon>Brumimicrobium</taxon>
    </lineage>
</organism>
<dbReference type="PANTHER" id="PTHR37291">
    <property type="entry name" value="5-METHYLCYTOSINE-SPECIFIC RESTRICTION ENZYME B"/>
    <property type="match status" value="1"/>
</dbReference>
<dbReference type="EMBL" id="QURB01000002">
    <property type="protein sequence ID" value="RFC55021.1"/>
    <property type="molecule type" value="Genomic_DNA"/>
</dbReference>
<evidence type="ECO:0000259" key="1">
    <source>
        <dbReference type="Pfam" id="PF07728"/>
    </source>
</evidence>
<dbReference type="AlphaFoldDB" id="A0A3E1EZN4"/>
<dbReference type="Gene3D" id="3.40.50.300">
    <property type="entry name" value="P-loop containing nucleotide triphosphate hydrolases"/>
    <property type="match status" value="1"/>
</dbReference>
<keyword evidence="3" id="KW-1185">Reference proteome</keyword>
<protein>
    <recommendedName>
        <fullName evidence="1">ATPase dynein-related AAA domain-containing protein</fullName>
    </recommendedName>
</protein>
<dbReference type="OrthoDB" id="9781481at2"/>
<name>A0A3E1EZN4_9FLAO</name>
<gene>
    <name evidence="2" type="ORF">DXU93_04150</name>
</gene>